<keyword evidence="2" id="KW-0472">Membrane</keyword>
<organism evidence="3 4">
    <name type="scientific">Nocardioides lianchengensis</name>
    <dbReference type="NCBI Taxonomy" id="1045774"/>
    <lineage>
        <taxon>Bacteria</taxon>
        <taxon>Bacillati</taxon>
        <taxon>Actinomycetota</taxon>
        <taxon>Actinomycetes</taxon>
        <taxon>Propionibacteriales</taxon>
        <taxon>Nocardioidaceae</taxon>
        <taxon>Nocardioides</taxon>
    </lineage>
</organism>
<feature type="transmembrane region" description="Helical" evidence="2">
    <location>
        <begin position="230"/>
        <end position="263"/>
    </location>
</feature>
<protein>
    <recommendedName>
        <fullName evidence="5">DUF4064 domain-containing protein</fullName>
    </recommendedName>
</protein>
<feature type="transmembrane region" description="Helical" evidence="2">
    <location>
        <begin position="101"/>
        <end position="130"/>
    </location>
</feature>
<feature type="transmembrane region" description="Helical" evidence="2">
    <location>
        <begin position="283"/>
        <end position="308"/>
    </location>
</feature>
<evidence type="ECO:0000313" key="3">
    <source>
        <dbReference type="EMBL" id="SDD83984.1"/>
    </source>
</evidence>
<feature type="transmembrane region" description="Helical" evidence="2">
    <location>
        <begin position="12"/>
        <end position="29"/>
    </location>
</feature>
<gene>
    <name evidence="3" type="ORF">SAMN05421872_111160</name>
</gene>
<dbReference type="RefSeq" id="WP_090859932.1">
    <property type="nucleotide sequence ID" value="NZ_FMZM01000011.1"/>
</dbReference>
<feature type="region of interest" description="Disordered" evidence="1">
    <location>
        <begin position="141"/>
        <end position="222"/>
    </location>
</feature>
<evidence type="ECO:0000256" key="2">
    <source>
        <dbReference type="SAM" id="Phobius"/>
    </source>
</evidence>
<proteinExistence type="predicted"/>
<feature type="compositionally biased region" description="Pro residues" evidence="1">
    <location>
        <begin position="157"/>
        <end position="173"/>
    </location>
</feature>
<name>A0A1G6Y0I3_9ACTN</name>
<sequence>MSSPTRPRQATFAAGLIIGGSVLLVLSAFDSLSGLQSLEMRDAAEEFLSRPFGDGLGIDVDGVLGLLRVLTMIAAATATAMAVLGGYVLQRSRPARLALSVLAPVLAVTGLVSGGIFAPVVTVAVVMLWLQPARDWFDGIERRPEPERAPDRKPSAVWPPPTPPTPPAGPAAPPSSSEPRAYPGFGAAPQPGFPLQAPQPGAPASYPTYGAPQPGPYGAPRPSASARPPAVLWACVVAWSFSGLVAGMMLITALVVGLAPDLVLEEVRRRDASLADDLTDDRLAATAVVAVVLVLWSVVAAVFTWFAFRRARWGQVALLVSAGLAGAFCLVGVAVGSFPLVLPMAGCVAAFALLMRPEVRAWYAGRGTI</sequence>
<dbReference type="AlphaFoldDB" id="A0A1G6Y0I3"/>
<feature type="compositionally biased region" description="Basic and acidic residues" evidence="1">
    <location>
        <begin position="141"/>
        <end position="154"/>
    </location>
</feature>
<keyword evidence="4" id="KW-1185">Reference proteome</keyword>
<reference evidence="3 4" key="1">
    <citation type="submission" date="2016-10" db="EMBL/GenBank/DDBJ databases">
        <authorList>
            <person name="de Groot N.N."/>
        </authorList>
    </citation>
    <scope>NUCLEOTIDE SEQUENCE [LARGE SCALE GENOMIC DNA]</scope>
    <source>
        <strain evidence="3 4">CGMCC 4.6858</strain>
    </source>
</reference>
<accession>A0A1G6Y0I3</accession>
<dbReference type="EMBL" id="FMZM01000011">
    <property type="protein sequence ID" value="SDD83984.1"/>
    <property type="molecule type" value="Genomic_DNA"/>
</dbReference>
<dbReference type="OrthoDB" id="3818504at2"/>
<feature type="transmembrane region" description="Helical" evidence="2">
    <location>
        <begin position="66"/>
        <end position="89"/>
    </location>
</feature>
<evidence type="ECO:0008006" key="5">
    <source>
        <dbReference type="Google" id="ProtNLM"/>
    </source>
</evidence>
<dbReference type="Proteomes" id="UP000199034">
    <property type="component" value="Unassembled WGS sequence"/>
</dbReference>
<evidence type="ECO:0000256" key="1">
    <source>
        <dbReference type="SAM" id="MobiDB-lite"/>
    </source>
</evidence>
<feature type="compositionally biased region" description="Low complexity" evidence="1">
    <location>
        <begin position="174"/>
        <end position="194"/>
    </location>
</feature>
<keyword evidence="2" id="KW-0812">Transmembrane</keyword>
<evidence type="ECO:0000313" key="4">
    <source>
        <dbReference type="Proteomes" id="UP000199034"/>
    </source>
</evidence>
<feature type="transmembrane region" description="Helical" evidence="2">
    <location>
        <begin position="320"/>
        <end position="353"/>
    </location>
</feature>
<dbReference type="STRING" id="1045774.SAMN05421872_111160"/>
<keyword evidence="2" id="KW-1133">Transmembrane helix</keyword>